<gene>
    <name evidence="2" type="ORF">C6I21_01870</name>
</gene>
<comment type="caution">
    <text evidence="2">The sequence shown here is derived from an EMBL/GenBank/DDBJ whole genome shotgun (WGS) entry which is preliminary data.</text>
</comment>
<keyword evidence="1" id="KW-0472">Membrane</keyword>
<accession>A0A2P6MK93</accession>
<evidence type="ECO:0000313" key="2">
    <source>
        <dbReference type="EMBL" id="PRO66700.1"/>
    </source>
</evidence>
<dbReference type="Proteomes" id="UP000243650">
    <property type="component" value="Unassembled WGS sequence"/>
</dbReference>
<evidence type="ECO:0000313" key="3">
    <source>
        <dbReference type="Proteomes" id="UP000243650"/>
    </source>
</evidence>
<feature type="transmembrane region" description="Helical" evidence="1">
    <location>
        <begin position="201"/>
        <end position="220"/>
    </location>
</feature>
<keyword evidence="3" id="KW-1185">Reference proteome</keyword>
<reference evidence="2 3" key="1">
    <citation type="submission" date="2018-03" db="EMBL/GenBank/DDBJ databases">
        <title>Bacillus urumqiensis sp. nov., a moderately haloalkaliphilic bacterium isolated from a salt lake.</title>
        <authorList>
            <person name="Zhao B."/>
            <person name="Liao Z."/>
        </authorList>
    </citation>
    <scope>NUCLEOTIDE SEQUENCE [LARGE SCALE GENOMIC DNA]</scope>
    <source>
        <strain evidence="2 3">BZ-SZ-XJ18</strain>
    </source>
</reference>
<keyword evidence="1" id="KW-0812">Transmembrane</keyword>
<feature type="transmembrane region" description="Helical" evidence="1">
    <location>
        <begin position="92"/>
        <end position="110"/>
    </location>
</feature>
<feature type="transmembrane region" description="Helical" evidence="1">
    <location>
        <begin position="68"/>
        <end position="85"/>
    </location>
</feature>
<feature type="transmembrane region" description="Helical" evidence="1">
    <location>
        <begin position="116"/>
        <end position="134"/>
    </location>
</feature>
<protein>
    <submittedName>
        <fullName evidence="2">Uncharacterized protein</fullName>
    </submittedName>
</protein>
<organism evidence="2 3">
    <name type="scientific">Alkalicoccus urumqiensis</name>
    <name type="common">Bacillus urumqiensis</name>
    <dbReference type="NCBI Taxonomy" id="1548213"/>
    <lineage>
        <taxon>Bacteria</taxon>
        <taxon>Bacillati</taxon>
        <taxon>Bacillota</taxon>
        <taxon>Bacilli</taxon>
        <taxon>Bacillales</taxon>
        <taxon>Bacillaceae</taxon>
        <taxon>Alkalicoccus</taxon>
    </lineage>
</organism>
<dbReference type="RefSeq" id="WP_105957736.1">
    <property type="nucleotide sequence ID" value="NZ_PVNS01000002.1"/>
</dbReference>
<dbReference type="OrthoDB" id="2839959at2"/>
<evidence type="ECO:0000256" key="1">
    <source>
        <dbReference type="SAM" id="Phobius"/>
    </source>
</evidence>
<feature type="transmembrane region" description="Helical" evidence="1">
    <location>
        <begin position="232"/>
        <end position="252"/>
    </location>
</feature>
<feature type="transmembrane region" description="Helical" evidence="1">
    <location>
        <begin position="38"/>
        <end position="56"/>
    </location>
</feature>
<dbReference type="AlphaFoldDB" id="A0A2P6MK93"/>
<feature type="transmembrane region" description="Helical" evidence="1">
    <location>
        <begin position="170"/>
        <end position="189"/>
    </location>
</feature>
<feature type="transmembrane region" description="Helical" evidence="1">
    <location>
        <begin position="12"/>
        <end position="31"/>
    </location>
</feature>
<dbReference type="EMBL" id="PVNS01000002">
    <property type="protein sequence ID" value="PRO66700.1"/>
    <property type="molecule type" value="Genomic_DNA"/>
</dbReference>
<keyword evidence="1" id="KW-1133">Transmembrane helix</keyword>
<feature type="transmembrane region" description="Helical" evidence="1">
    <location>
        <begin position="146"/>
        <end position="164"/>
    </location>
</feature>
<proteinExistence type="predicted"/>
<sequence length="274" mass="30099">MDSPDTFVTLYSQALFIGWLCTAGVVIWSLHKRAGVELLYLTVLSLALSYILLMYVPPFEMTMGEAVAVTHPHIQATITLSAFLFPLCSKKWELAGCIFLPTAIAVSYLLLFQVPVFTIVGAVLIGGFLSYIYYHSLEWLGAMPDTYILAFAVILPIFTAVLIYPENYFLFLPGLLLGTGVGAAMEQYKVRMRLDAEGRRVRLWTGILGVSGIILLFMGVRPVIEQLPGGEGFSGFLTGLWITFLVPAAAVAGGHPRYGAGEEIIHRSIAEERQ</sequence>
<name>A0A2P6MK93_ALKUR</name>